<proteinExistence type="predicted"/>
<dbReference type="SUPFAM" id="SSF49785">
    <property type="entry name" value="Galactose-binding domain-like"/>
    <property type="match status" value="1"/>
</dbReference>
<dbReference type="EMBL" id="MN990733">
    <property type="protein sequence ID" value="QIM09904.1"/>
    <property type="molecule type" value="Genomic_DNA"/>
</dbReference>
<accession>A0A6G8F0T1</accession>
<feature type="domain" description="Asl1-like glycosyl hydrolase catalytic" evidence="2">
    <location>
        <begin position="222"/>
        <end position="428"/>
    </location>
</feature>
<gene>
    <name evidence="3" type="ORF">Prevot485_0030</name>
</gene>
<dbReference type="InterPro" id="IPR017853">
    <property type="entry name" value="GH"/>
</dbReference>
<evidence type="ECO:0000313" key="3">
    <source>
        <dbReference type="EMBL" id="QIM09904.1"/>
    </source>
</evidence>
<dbReference type="AlphaFoldDB" id="A0A6G8F0T1"/>
<dbReference type="Gene3D" id="3.20.20.80">
    <property type="entry name" value="Glycosidases"/>
    <property type="match status" value="1"/>
</dbReference>
<evidence type="ECO:0000259" key="2">
    <source>
        <dbReference type="Pfam" id="PF11790"/>
    </source>
</evidence>
<dbReference type="Gene3D" id="2.60.20.10">
    <property type="entry name" value="Crystallins"/>
    <property type="match status" value="1"/>
</dbReference>
<dbReference type="InterPro" id="IPR024655">
    <property type="entry name" value="Asl1_glyco_hydro_catalytic"/>
</dbReference>
<reference evidence="3" key="1">
    <citation type="journal article" date="2020" name="J. ISSAAS">
        <title>Lactobacilli and other gastrointestinal microbiota of Peromyscus leucopus, reservoir host for agents of Lyme disease and other zoonoses in North America.</title>
        <authorList>
            <person name="Milovic A."/>
            <person name="Bassam K."/>
            <person name="Shao H."/>
            <person name="Chatzistamou I."/>
            <person name="Tufts D.M."/>
            <person name="Diuk-Wasser M."/>
            <person name="Barbour A.G."/>
        </authorList>
    </citation>
    <scope>NUCLEOTIDE SEQUENCE</scope>
    <source>
        <strain evidence="3">LL70</strain>
    </source>
</reference>
<protein>
    <recommendedName>
        <fullName evidence="2">Asl1-like glycosyl hydrolase catalytic domain-containing protein</fullName>
    </recommendedName>
</protein>
<sequence length="1209" mass="132403">MLSFVISIMASVMAWANTVATVSQVSTAVTVADDVDYVITSATPFTDNGRVDITNTEHAVVIVASVRPSVVISSWLRGHVYVNGAQAVNGTNCQVKMYAHGTIIMPYASNIKPLTVYSETNFGGTAVNDFGLENSGGYMNTLTDAKLNNKIRSFKLKRGYMVTFSTRAEGRGYSRCFIADKEDLEIANLPTVLDRRISSYRVFQWYDAQKKGLASDTREHENSLITSSWCYSWGLGESRLPDAECVPNHIYEDWPSSADCGGVTYSCHMKTNNEPGNASDDHPQSVETVLANWENLMRTGMRLCSESSHDGSMSHLKAFIDSVDARGWRCDLLDLHCYWPSGNFNNWKYYYDTYGGRPIWISEWVWGASWNNNGIFATDRTYSKENQQKNADELKKIIPNINNSPYVERYAYWNSEADCSKIIKDGELSIAGEYYAGVESGLAYNRDYEKIPNTPPQYDPSDLTASYDKVSGKVTLEWRDANGEYNQSMEVQCKKAGTTKWTTVMTVAQQELPAGYKESVDGVDGDKFRIRIIDLRGKERMTNEATAVNENLEFGDGVTVVTGDGSKTMYLGGNILANGSFDLGFKDWTNAAGGALDAPYYQVVPKGGIDGGAYLQCYGSSMSKTDAQSIVRYVTLEKNASYYAAGASCNTNPSYQRFVSGTSTIGVNRRLEFPEVSKWAKVGSAFTVTTDNVLGINLTNLGGKVMIGNLMVARLFDTRDEALADAMECELKRFGMFKEYNTFMPRLNTILQSYVEESGVTATEIEAAIKTALQCIRQRTAVDSLAADVQLIKDCNLAGASRISELYDAVKNFTQTSAAGYLEDLAALKALVAQALPAATAEGVISNPDFSSTVGWSVKSGTYTGGDQSATTQAGKKCWNAWWNIGAAGNENQTMAVRQSLTNLDGGLYALECKASTQHLCENDQHAYIVVGEDSLASQPLRYGLLDLPNFTDAEKWNTLTTPFVYIAPKGSAAIGFEGSKNGAKDKQWMRYGEPASAGDNREGWWCATDFVLRHIPMQLCTADAEGWGTVCTPYVISAPEGVTLYKIAGLSADSLYIGIEEVTEETVAGTPYIYKAQPSRNVLFYESGSAASYAKTNVNGLRGIFQTSAKYPLNAVVLTDGKWKLVTERYPIVSYTGYITKVENLPMLPDGWTGLTLPTEGIAKPTGVGQVQADAAAKEARFYNLAGQRVKPDAAGIIVTDKVKGVRK</sequence>
<name>A0A6G8F0T1_9BACT</name>
<dbReference type="InterPro" id="IPR008979">
    <property type="entry name" value="Galactose-bd-like_sf"/>
</dbReference>
<feature type="signal peptide" evidence="1">
    <location>
        <begin position="1"/>
        <end position="16"/>
    </location>
</feature>
<dbReference type="SUPFAM" id="SSF51445">
    <property type="entry name" value="(Trans)glycosidases"/>
    <property type="match status" value="1"/>
</dbReference>
<organism evidence="3">
    <name type="scientific">uncultured Prevotella sp</name>
    <dbReference type="NCBI Taxonomy" id="159272"/>
    <lineage>
        <taxon>Bacteria</taxon>
        <taxon>Pseudomonadati</taxon>
        <taxon>Bacteroidota</taxon>
        <taxon>Bacteroidia</taxon>
        <taxon>Bacteroidales</taxon>
        <taxon>Prevotellaceae</taxon>
        <taxon>Prevotella</taxon>
        <taxon>environmental samples</taxon>
    </lineage>
</organism>
<keyword evidence="1" id="KW-0732">Signal</keyword>
<evidence type="ECO:0000256" key="1">
    <source>
        <dbReference type="SAM" id="SignalP"/>
    </source>
</evidence>
<dbReference type="Pfam" id="PF11790">
    <property type="entry name" value="Glyco_hydro_cc"/>
    <property type="match status" value="1"/>
</dbReference>
<feature type="chain" id="PRO_5026281702" description="Asl1-like glycosyl hydrolase catalytic domain-containing protein" evidence="1">
    <location>
        <begin position="17"/>
        <end position="1209"/>
    </location>
</feature>